<dbReference type="Gene3D" id="1.10.10.10">
    <property type="entry name" value="Winged helix-like DNA-binding domain superfamily/Winged helix DNA-binding domain"/>
    <property type="match status" value="1"/>
</dbReference>
<dbReference type="RefSeq" id="WP_085896464.1">
    <property type="nucleotide sequence ID" value="NZ_FWFY01000005.1"/>
</dbReference>
<organism evidence="4 5">
    <name type="scientific">Limimaricola soesokkakensis</name>
    <dbReference type="NCBI Taxonomy" id="1343159"/>
    <lineage>
        <taxon>Bacteria</taxon>
        <taxon>Pseudomonadati</taxon>
        <taxon>Pseudomonadota</taxon>
        <taxon>Alphaproteobacteria</taxon>
        <taxon>Rhodobacterales</taxon>
        <taxon>Paracoccaceae</taxon>
        <taxon>Limimaricola</taxon>
    </lineage>
</organism>
<protein>
    <submittedName>
        <fullName evidence="3">DNA-binding MarR family transcriptional regulator</fullName>
    </submittedName>
    <submittedName>
        <fullName evidence="4">MarR family protein</fullName>
    </submittedName>
</protein>
<dbReference type="OrthoDB" id="2287011at2"/>
<dbReference type="SUPFAM" id="SSF46785">
    <property type="entry name" value="Winged helix' DNA-binding domain"/>
    <property type="match status" value="1"/>
</dbReference>
<evidence type="ECO:0000256" key="1">
    <source>
        <dbReference type="SAM" id="MobiDB-lite"/>
    </source>
</evidence>
<dbReference type="InterPro" id="IPR036388">
    <property type="entry name" value="WH-like_DNA-bd_sf"/>
</dbReference>
<evidence type="ECO:0000313" key="3">
    <source>
        <dbReference type="EMBL" id="PSK86344.1"/>
    </source>
</evidence>
<dbReference type="PANTHER" id="PTHR33164:SF43">
    <property type="entry name" value="HTH-TYPE TRANSCRIPTIONAL REPRESSOR YETL"/>
    <property type="match status" value="1"/>
</dbReference>
<name>A0A1X6ZD54_9RHOB</name>
<dbReference type="Proteomes" id="UP000193495">
    <property type="component" value="Unassembled WGS sequence"/>
</dbReference>
<gene>
    <name evidence="3" type="ORF">CLV79_10551</name>
    <name evidence="4" type="ORF">LOS8367_02121</name>
</gene>
<dbReference type="InterPro" id="IPR000835">
    <property type="entry name" value="HTH_MarR-typ"/>
</dbReference>
<dbReference type="PROSITE" id="PS50995">
    <property type="entry name" value="HTH_MARR_2"/>
    <property type="match status" value="1"/>
</dbReference>
<dbReference type="Pfam" id="PF12802">
    <property type="entry name" value="MarR_2"/>
    <property type="match status" value="1"/>
</dbReference>
<dbReference type="GO" id="GO:0006950">
    <property type="term" value="P:response to stress"/>
    <property type="evidence" value="ECO:0007669"/>
    <property type="project" value="TreeGrafter"/>
</dbReference>
<proteinExistence type="predicted"/>
<evidence type="ECO:0000259" key="2">
    <source>
        <dbReference type="PROSITE" id="PS50995"/>
    </source>
</evidence>
<feature type="domain" description="HTH marR-type" evidence="2">
    <location>
        <begin position="1"/>
        <end position="136"/>
    </location>
</feature>
<dbReference type="GO" id="GO:0003700">
    <property type="term" value="F:DNA-binding transcription factor activity"/>
    <property type="evidence" value="ECO:0007669"/>
    <property type="project" value="InterPro"/>
</dbReference>
<dbReference type="SMART" id="SM00347">
    <property type="entry name" value="HTH_MARR"/>
    <property type="match status" value="1"/>
</dbReference>
<accession>A0A1X6ZD54</accession>
<dbReference type="InterPro" id="IPR036390">
    <property type="entry name" value="WH_DNA-bd_sf"/>
</dbReference>
<feature type="region of interest" description="Disordered" evidence="1">
    <location>
        <begin position="135"/>
        <end position="157"/>
    </location>
</feature>
<dbReference type="EMBL" id="FWFY01000005">
    <property type="protein sequence ID" value="SLN47425.1"/>
    <property type="molecule type" value="Genomic_DNA"/>
</dbReference>
<reference evidence="3 6" key="2">
    <citation type="submission" date="2018-03" db="EMBL/GenBank/DDBJ databases">
        <title>Genomic Encyclopedia of Archaeal and Bacterial Type Strains, Phase II (KMG-II): from individual species to whole genera.</title>
        <authorList>
            <person name="Goeker M."/>
        </authorList>
    </citation>
    <scope>NUCLEOTIDE SEQUENCE [LARGE SCALE GENOMIC DNA]</scope>
    <source>
        <strain evidence="3 6">DSM 29956</strain>
    </source>
</reference>
<dbReference type="EMBL" id="PYGB01000005">
    <property type="protein sequence ID" value="PSK86344.1"/>
    <property type="molecule type" value="Genomic_DNA"/>
</dbReference>
<keyword evidence="6" id="KW-1185">Reference proteome</keyword>
<dbReference type="AlphaFoldDB" id="A0A1X6ZD54"/>
<dbReference type="PANTHER" id="PTHR33164">
    <property type="entry name" value="TRANSCRIPTIONAL REGULATOR, MARR FAMILY"/>
    <property type="match status" value="1"/>
</dbReference>
<reference evidence="4 5" key="1">
    <citation type="submission" date="2017-03" db="EMBL/GenBank/DDBJ databases">
        <authorList>
            <person name="Afonso C.L."/>
            <person name="Miller P.J."/>
            <person name="Scott M.A."/>
            <person name="Spackman E."/>
            <person name="Goraichik I."/>
            <person name="Dimitrov K.M."/>
            <person name="Suarez D.L."/>
            <person name="Swayne D.E."/>
        </authorList>
    </citation>
    <scope>NUCLEOTIDE SEQUENCE [LARGE SCALE GENOMIC DNA]</scope>
    <source>
        <strain evidence="4 5">CECT 8367</strain>
    </source>
</reference>
<keyword evidence="3" id="KW-0238">DNA-binding</keyword>
<dbReference type="InterPro" id="IPR039422">
    <property type="entry name" value="MarR/SlyA-like"/>
</dbReference>
<evidence type="ECO:0000313" key="5">
    <source>
        <dbReference type="Proteomes" id="UP000193495"/>
    </source>
</evidence>
<dbReference type="Proteomes" id="UP000240624">
    <property type="component" value="Unassembled WGS sequence"/>
</dbReference>
<sequence>MIVKAYSMHYLLHAADLLEDRLRRRLAEADIQPRQARVLDALDRMEPASQIALARAFDVTPASMSTMTARLLDRKLITRETHPEAARSNLLRLTPRGRDLLAEIHAAWTDMDRLMETELGADKAASLAELTRQLRDSLGGRVPGADEERPLPNGAPR</sequence>
<evidence type="ECO:0000313" key="4">
    <source>
        <dbReference type="EMBL" id="SLN47425.1"/>
    </source>
</evidence>
<dbReference type="GO" id="GO:0003677">
    <property type="term" value="F:DNA binding"/>
    <property type="evidence" value="ECO:0007669"/>
    <property type="project" value="UniProtKB-KW"/>
</dbReference>
<evidence type="ECO:0000313" key="6">
    <source>
        <dbReference type="Proteomes" id="UP000240624"/>
    </source>
</evidence>